<name>A0ACA9KGM4_9GLOM</name>
<evidence type="ECO:0000313" key="1">
    <source>
        <dbReference type="EMBL" id="CAG8472732.1"/>
    </source>
</evidence>
<comment type="caution">
    <text evidence="1">The sequence shown here is derived from an EMBL/GenBank/DDBJ whole genome shotgun (WGS) entry which is preliminary data.</text>
</comment>
<keyword evidence="2" id="KW-1185">Reference proteome</keyword>
<gene>
    <name evidence="1" type="ORF">SPELUC_LOCUS1771</name>
</gene>
<dbReference type="EMBL" id="CAJVPW010001013">
    <property type="protein sequence ID" value="CAG8472732.1"/>
    <property type="molecule type" value="Genomic_DNA"/>
</dbReference>
<organism evidence="1 2">
    <name type="scientific">Cetraspora pellucida</name>
    <dbReference type="NCBI Taxonomy" id="1433469"/>
    <lineage>
        <taxon>Eukaryota</taxon>
        <taxon>Fungi</taxon>
        <taxon>Fungi incertae sedis</taxon>
        <taxon>Mucoromycota</taxon>
        <taxon>Glomeromycotina</taxon>
        <taxon>Glomeromycetes</taxon>
        <taxon>Diversisporales</taxon>
        <taxon>Gigasporaceae</taxon>
        <taxon>Cetraspora</taxon>
    </lineage>
</organism>
<proteinExistence type="predicted"/>
<dbReference type="Proteomes" id="UP000789366">
    <property type="component" value="Unassembled WGS sequence"/>
</dbReference>
<reference evidence="1" key="1">
    <citation type="submission" date="2021-06" db="EMBL/GenBank/DDBJ databases">
        <authorList>
            <person name="Kallberg Y."/>
            <person name="Tangrot J."/>
            <person name="Rosling A."/>
        </authorList>
    </citation>
    <scope>NUCLEOTIDE SEQUENCE</scope>
    <source>
        <strain evidence="1">28 12/20/2015</strain>
    </source>
</reference>
<protein>
    <submittedName>
        <fullName evidence="1">13695_t:CDS:1</fullName>
    </submittedName>
</protein>
<sequence>MVFGTIYYALVLLFAGLTYASVEGKLPKVPQLQRLTIIGFSLISEWPLPVIFLKIVLIIIASAVGVFRGIIPQIFYIIDLLTMVGLVVIFIDAYEARRNIEIAIQSYSDYQEFQELPTFTSETFWQRMVNPRFIPENVTHYADINYVNNQESLEAKKDGFEQMNFLTLDVYARKSTTLKPVLLFIPGGGWIGKGAVYPLIRHLAERGWVVVSAKTRPKYPTRLFDAKRALRWVKTNIKFFGGDPDFVTVGGDGVVGQTAATVALTPNVPEFQPGFEDVDTSVKACLLINAVTDLSEKHSGSSSTDETFLKKHSPIHLLREDVVPFLVFHGDRDDFIPIESSNRFVEEYKKKSKSEIQFITISGGHHIYHHFSSPRSHYQAIGAEIWLNHIYHEEKKHD</sequence>
<evidence type="ECO:0000313" key="2">
    <source>
        <dbReference type="Proteomes" id="UP000789366"/>
    </source>
</evidence>
<accession>A0ACA9KGM4</accession>